<gene>
    <name evidence="1" type="ORF">CLOBOL_06094</name>
</gene>
<reference evidence="1 2" key="1">
    <citation type="submission" date="2007-08" db="EMBL/GenBank/DDBJ databases">
        <authorList>
            <person name="Fulton L."/>
            <person name="Clifton S."/>
            <person name="Fulton B."/>
            <person name="Xu J."/>
            <person name="Minx P."/>
            <person name="Pepin K.H."/>
            <person name="Johnson M."/>
            <person name="Thiruvilangam P."/>
            <person name="Bhonagiri V."/>
            <person name="Nash W.E."/>
            <person name="Mardis E.R."/>
            <person name="Wilson R.K."/>
        </authorList>
    </citation>
    <scope>NUCLEOTIDE SEQUENCE [LARGE SCALE GENOMIC DNA]</scope>
    <source>
        <strain evidence="2">ATCC BAA-613 / DSM 15670 / CCUG 46953 / JCM 12243 / WAL 16351</strain>
    </source>
</reference>
<dbReference type="AlphaFoldDB" id="A8S1L8"/>
<dbReference type="Proteomes" id="UP000005396">
    <property type="component" value="Unassembled WGS sequence"/>
</dbReference>
<accession>A8S1L8</accession>
<proteinExistence type="predicted"/>
<dbReference type="HOGENOM" id="CLU_3198023_0_0_9"/>
<comment type="caution">
    <text evidence="1">The sequence shown here is derived from an EMBL/GenBank/DDBJ whole genome shotgun (WGS) entry which is preliminary data.</text>
</comment>
<evidence type="ECO:0000313" key="1">
    <source>
        <dbReference type="EMBL" id="EDP13529.1"/>
    </source>
</evidence>
<reference evidence="1 2" key="2">
    <citation type="submission" date="2007-09" db="EMBL/GenBank/DDBJ databases">
        <title>Draft genome sequence of Clostridium bolteae (ATCC BAA-613).</title>
        <authorList>
            <person name="Sudarsanam P."/>
            <person name="Ley R."/>
            <person name="Guruge J."/>
            <person name="Turnbaugh P.J."/>
            <person name="Mahowald M."/>
            <person name="Liep D."/>
            <person name="Gordon J."/>
        </authorList>
    </citation>
    <scope>NUCLEOTIDE SEQUENCE [LARGE SCALE GENOMIC DNA]</scope>
    <source>
        <strain evidence="2">ATCC BAA-613 / DSM 15670 / CCUG 46953 / JCM 12243 / WAL 16351</strain>
    </source>
</reference>
<name>A8S1L8_ENTBW</name>
<dbReference type="PaxDb" id="411902-CLOBOL_06094"/>
<protein>
    <submittedName>
        <fullName evidence="1">Uncharacterized protein</fullName>
    </submittedName>
</protein>
<sequence length="45" mass="5050">MLVKTLDSKVKELGIPIYPEPGAAQVLLSYIQNRQQAVPRVILKM</sequence>
<dbReference type="EMBL" id="ABCC02000047">
    <property type="protein sequence ID" value="EDP13529.1"/>
    <property type="molecule type" value="Genomic_DNA"/>
</dbReference>
<evidence type="ECO:0000313" key="2">
    <source>
        <dbReference type="Proteomes" id="UP000005396"/>
    </source>
</evidence>
<organism evidence="1 2">
    <name type="scientific">Enterocloster bolteae (strain ATCC BAA-613 / DSM 15670 / CCUG 46953 / JCM 12243 / WAL 16351)</name>
    <name type="common">Clostridium bolteae</name>
    <dbReference type="NCBI Taxonomy" id="411902"/>
    <lineage>
        <taxon>Bacteria</taxon>
        <taxon>Bacillati</taxon>
        <taxon>Bacillota</taxon>
        <taxon>Clostridia</taxon>
        <taxon>Lachnospirales</taxon>
        <taxon>Lachnospiraceae</taxon>
        <taxon>Enterocloster</taxon>
    </lineage>
</organism>